<evidence type="ECO:0000313" key="3">
    <source>
        <dbReference type="Proteomes" id="UP000095284"/>
    </source>
</evidence>
<evidence type="ECO:0000313" key="5">
    <source>
        <dbReference type="WBParaSite" id="BXY_0866200.1"/>
    </source>
</evidence>
<feature type="chain" id="PRO_5035359742" evidence="1">
    <location>
        <begin position="21"/>
        <end position="150"/>
    </location>
</feature>
<dbReference type="Proteomes" id="UP000582659">
    <property type="component" value="Unassembled WGS sequence"/>
</dbReference>
<evidence type="ECO:0000313" key="2">
    <source>
        <dbReference type="EMBL" id="CAD5229828.1"/>
    </source>
</evidence>
<dbReference type="Proteomes" id="UP000095284">
    <property type="component" value="Unplaced"/>
</dbReference>
<dbReference type="Proteomes" id="UP000659654">
    <property type="component" value="Unassembled WGS sequence"/>
</dbReference>
<dbReference type="EMBL" id="CAJFCV020000005">
    <property type="protein sequence ID" value="CAG9120574.1"/>
    <property type="molecule type" value="Genomic_DNA"/>
</dbReference>
<name>A0A1I7S6M4_BURXY</name>
<dbReference type="WBParaSite" id="BXY_0866200.1">
    <property type="protein sequence ID" value="BXY_0866200.1"/>
    <property type="gene ID" value="BXY_0866200"/>
</dbReference>
<gene>
    <name evidence="2" type="ORF">BXYJ_LOCUS10682</name>
</gene>
<feature type="signal peptide" evidence="1">
    <location>
        <begin position="1"/>
        <end position="20"/>
    </location>
</feature>
<dbReference type="AlphaFoldDB" id="A0A1I7S6M4"/>
<reference evidence="2" key="2">
    <citation type="submission" date="2020-09" db="EMBL/GenBank/DDBJ databases">
        <authorList>
            <person name="Kikuchi T."/>
        </authorList>
    </citation>
    <scope>NUCLEOTIDE SEQUENCE</scope>
    <source>
        <strain evidence="2">Ka4C1</strain>
    </source>
</reference>
<keyword evidence="4" id="KW-1185">Reference proteome</keyword>
<protein>
    <submittedName>
        <fullName evidence="2">(pine wood nematode) hypothetical protein</fullName>
    </submittedName>
</protein>
<reference evidence="5" key="1">
    <citation type="submission" date="2016-11" db="UniProtKB">
        <authorList>
            <consortium name="WormBaseParasite"/>
        </authorList>
    </citation>
    <scope>IDENTIFICATION</scope>
</reference>
<dbReference type="EMBL" id="CAJFDI010000005">
    <property type="protein sequence ID" value="CAD5229828.1"/>
    <property type="molecule type" value="Genomic_DNA"/>
</dbReference>
<keyword evidence="1" id="KW-0732">Signal</keyword>
<accession>A0A1I7S6M4</accession>
<evidence type="ECO:0000313" key="4">
    <source>
        <dbReference type="Proteomes" id="UP000659654"/>
    </source>
</evidence>
<sequence length="150" mass="16495">MKATCVLVAIMAVMMGSSSAIKPILLTKTVPPAGTGDCQHTYLTIDKSNLHTFFPVMVKDNIKEEIAGTVGSVQIKTDFGAVLAEALVPMTFQQNDRFELQLKRPKTDVAKLSVEIMYEVIVDGRFCTKYRKKVKPDGSSGESPIYFCTI</sequence>
<organism evidence="3 5">
    <name type="scientific">Bursaphelenchus xylophilus</name>
    <name type="common">Pinewood nematode worm</name>
    <name type="synonym">Aphelenchoides xylophilus</name>
    <dbReference type="NCBI Taxonomy" id="6326"/>
    <lineage>
        <taxon>Eukaryota</taxon>
        <taxon>Metazoa</taxon>
        <taxon>Ecdysozoa</taxon>
        <taxon>Nematoda</taxon>
        <taxon>Chromadorea</taxon>
        <taxon>Rhabditida</taxon>
        <taxon>Tylenchina</taxon>
        <taxon>Tylenchomorpha</taxon>
        <taxon>Aphelenchoidea</taxon>
        <taxon>Aphelenchoididae</taxon>
        <taxon>Bursaphelenchus</taxon>
    </lineage>
</organism>
<proteinExistence type="predicted"/>
<evidence type="ECO:0000256" key="1">
    <source>
        <dbReference type="SAM" id="SignalP"/>
    </source>
</evidence>